<keyword evidence="2" id="KW-1185">Reference proteome</keyword>
<dbReference type="EMBL" id="AALD02000011">
    <property type="protein sequence ID" value="EEQ11161.1"/>
    <property type="molecule type" value="Genomic_DNA"/>
</dbReference>
<comment type="caution">
    <text evidence="1">The sequence shown here is derived from an EMBL/GenBank/DDBJ whole genome shotgun (WGS) entry which is preliminary data.</text>
</comment>
<dbReference type="Proteomes" id="UP000003027">
    <property type="component" value="Unassembled WGS sequence"/>
</dbReference>
<proteinExistence type="predicted"/>
<accession>A0ABM9YBP1</accession>
<protein>
    <submittedName>
        <fullName evidence="1">Uncharacterized protein</fullName>
    </submittedName>
</protein>
<evidence type="ECO:0000313" key="1">
    <source>
        <dbReference type="EMBL" id="EEQ11161.1"/>
    </source>
</evidence>
<sequence length="62" mass="6952">MAPWNVIVPVTDRLDCALLAGEDITHENIIANINSTRQLLITTSTLMSVILNDRGFQAEQWK</sequence>
<gene>
    <name evidence="1" type="ORF">ymoll0001_26710</name>
</gene>
<name>A0ABM9YBP1_YERMW</name>
<evidence type="ECO:0000313" key="2">
    <source>
        <dbReference type="Proteomes" id="UP000003027"/>
    </source>
</evidence>
<organism evidence="1 2">
    <name type="scientific">Yersinia mollaretii (strain ATCC 43969 / DSM 18520 / CIP 103324 / CNY 7263 / WAIP 204)</name>
    <dbReference type="NCBI Taxonomy" id="349967"/>
    <lineage>
        <taxon>Bacteria</taxon>
        <taxon>Pseudomonadati</taxon>
        <taxon>Pseudomonadota</taxon>
        <taxon>Gammaproteobacteria</taxon>
        <taxon>Enterobacterales</taxon>
        <taxon>Yersiniaceae</taxon>
        <taxon>Yersinia</taxon>
    </lineage>
</organism>
<reference evidence="1" key="1">
    <citation type="submission" date="2008-12" db="EMBL/GenBank/DDBJ databases">
        <title>Annotation of the Yersinia mollaretii ATCC 43969 genome.</title>
        <authorList>
            <person name="Read T.D."/>
            <person name="Akmal A."/>
            <person name="Bishop-Lilly K."/>
            <person name="Chen P.E."/>
            <person name="Cook C."/>
            <person name="Kiley M.P."/>
            <person name="Lentz S."/>
            <person name="Mateczun A."/>
            <person name="Nagarajan N."/>
            <person name="Nolan N."/>
            <person name="Osborne B.I."/>
            <person name="Pop M."/>
            <person name="Sozhamannan S."/>
            <person name="Stewart A.C."/>
            <person name="Sulakvelidze A."/>
            <person name="Thomason B."/>
            <person name="Willner K."/>
            <person name="Zwick M.E."/>
        </authorList>
    </citation>
    <scope>NUCLEOTIDE SEQUENCE [LARGE SCALE GENOMIC DNA]</scope>
    <source>
        <strain evidence="1">ATCC 43969</strain>
    </source>
</reference>